<organism evidence="1 2">
    <name type="scientific">Rugosimonospora acidiphila</name>
    <dbReference type="NCBI Taxonomy" id="556531"/>
    <lineage>
        <taxon>Bacteria</taxon>
        <taxon>Bacillati</taxon>
        <taxon>Actinomycetota</taxon>
        <taxon>Actinomycetes</taxon>
        <taxon>Micromonosporales</taxon>
        <taxon>Micromonosporaceae</taxon>
        <taxon>Rugosimonospora</taxon>
    </lineage>
</organism>
<reference evidence="2" key="1">
    <citation type="journal article" date="2019" name="Int. J. Syst. Evol. Microbiol.">
        <title>The Global Catalogue of Microorganisms (GCM) 10K type strain sequencing project: providing services to taxonomists for standard genome sequencing and annotation.</title>
        <authorList>
            <consortium name="The Broad Institute Genomics Platform"/>
            <consortium name="The Broad Institute Genome Sequencing Center for Infectious Disease"/>
            <person name="Wu L."/>
            <person name="Ma J."/>
        </authorList>
    </citation>
    <scope>NUCLEOTIDE SEQUENCE [LARGE SCALE GENOMIC DNA]</scope>
    <source>
        <strain evidence="2">JCM 18304</strain>
    </source>
</reference>
<dbReference type="RefSeq" id="WP_345634916.1">
    <property type="nucleotide sequence ID" value="NZ_BAABJQ010000021.1"/>
</dbReference>
<accession>A0ABP9SEW7</accession>
<comment type="caution">
    <text evidence="1">The sequence shown here is derived from an EMBL/GenBank/DDBJ whole genome shotgun (WGS) entry which is preliminary data.</text>
</comment>
<sequence>MLEARTIAEAYIYIEVTLIGRERADYRRYSTVAKEDDSWVVRFDGPYEGKHHRIELAVPVDSEARAEQLGRLTYGQGRSTLIDAGQWGLVELGNAAQAEAGMTHLAGRTPDREWYLAIRRAWSTADAAAAELAKFIPPDADQPPPTAFWTPDGLQLWQTSTELFGRARIAEARARYQREWEEFGARYRPAEG</sequence>
<proteinExistence type="predicted"/>
<keyword evidence="2" id="KW-1185">Reference proteome</keyword>
<gene>
    <name evidence="1" type="ORF">GCM10023322_57950</name>
</gene>
<evidence type="ECO:0000313" key="1">
    <source>
        <dbReference type="EMBL" id="GAA5194193.1"/>
    </source>
</evidence>
<dbReference type="EMBL" id="BAABJQ010000021">
    <property type="protein sequence ID" value="GAA5194193.1"/>
    <property type="molecule type" value="Genomic_DNA"/>
</dbReference>
<protein>
    <submittedName>
        <fullName evidence="1">Uncharacterized protein</fullName>
    </submittedName>
</protein>
<name>A0ABP9SEW7_9ACTN</name>
<dbReference type="Proteomes" id="UP001501570">
    <property type="component" value="Unassembled WGS sequence"/>
</dbReference>
<evidence type="ECO:0000313" key="2">
    <source>
        <dbReference type="Proteomes" id="UP001501570"/>
    </source>
</evidence>